<dbReference type="AlphaFoldDB" id="A0A261G328"/>
<dbReference type="InterPro" id="IPR038354">
    <property type="entry name" value="VKOR_sf"/>
</dbReference>
<keyword evidence="7 11" id="KW-0472">Membrane</keyword>
<comment type="similarity">
    <text evidence="2">Belongs to the VKOR family.</text>
</comment>
<evidence type="ECO:0000256" key="11">
    <source>
        <dbReference type="SAM" id="Phobius"/>
    </source>
</evidence>
<accession>A0A261G328</accession>
<dbReference type="SMART" id="SM00756">
    <property type="entry name" value="VKc"/>
    <property type="match status" value="1"/>
</dbReference>
<comment type="caution">
    <text evidence="13">The sequence shown here is derived from an EMBL/GenBank/DDBJ whole genome shotgun (WGS) entry which is preliminary data.</text>
</comment>
<feature type="domain" description="Vitamin K epoxide reductase" evidence="12">
    <location>
        <begin position="52"/>
        <end position="198"/>
    </location>
</feature>
<dbReference type="InterPro" id="IPR041714">
    <property type="entry name" value="VKOR_Actinobacteria"/>
</dbReference>
<dbReference type="GO" id="GO:0048038">
    <property type="term" value="F:quinone binding"/>
    <property type="evidence" value="ECO:0007669"/>
    <property type="project" value="UniProtKB-KW"/>
</dbReference>
<organism evidence="13 14">
    <name type="scientific">Bifidobacterium aquikefiri</name>
    <dbReference type="NCBI Taxonomy" id="1653207"/>
    <lineage>
        <taxon>Bacteria</taxon>
        <taxon>Bacillati</taxon>
        <taxon>Actinomycetota</taxon>
        <taxon>Actinomycetes</taxon>
        <taxon>Bifidobacteriales</taxon>
        <taxon>Bifidobacteriaceae</taxon>
        <taxon>Bifidobacterium</taxon>
    </lineage>
</organism>
<keyword evidence="3 11" id="KW-0812">Transmembrane</keyword>
<dbReference type="GO" id="GO:0016491">
    <property type="term" value="F:oxidoreductase activity"/>
    <property type="evidence" value="ECO:0007669"/>
    <property type="project" value="UniProtKB-KW"/>
</dbReference>
<dbReference type="EMBL" id="MWXA01000008">
    <property type="protein sequence ID" value="OZG65583.1"/>
    <property type="molecule type" value="Genomic_DNA"/>
</dbReference>
<dbReference type="CDD" id="cd12922">
    <property type="entry name" value="VKOR_5"/>
    <property type="match status" value="1"/>
</dbReference>
<keyword evidence="14" id="KW-1185">Reference proteome</keyword>
<protein>
    <submittedName>
        <fullName evidence="13">Vitamin K epoxide reductase family protein</fullName>
    </submittedName>
</protein>
<evidence type="ECO:0000259" key="12">
    <source>
        <dbReference type="SMART" id="SM00756"/>
    </source>
</evidence>
<evidence type="ECO:0000256" key="6">
    <source>
        <dbReference type="ARBA" id="ARBA00023002"/>
    </source>
</evidence>
<dbReference type="InterPro" id="IPR012932">
    <property type="entry name" value="VKOR"/>
</dbReference>
<keyword evidence="5 11" id="KW-1133">Transmembrane helix</keyword>
<evidence type="ECO:0000256" key="4">
    <source>
        <dbReference type="ARBA" id="ARBA00022719"/>
    </source>
</evidence>
<feature type="transmembrane region" description="Helical" evidence="11">
    <location>
        <begin position="120"/>
        <end position="139"/>
    </location>
</feature>
<dbReference type="GeneID" id="98296416"/>
<dbReference type="Proteomes" id="UP000216451">
    <property type="component" value="Unassembled WGS sequence"/>
</dbReference>
<sequence>MTTNSNDYGQETGSNRPSLATNGSFHSSESPDNTGTGDNSPYDRLTGWRHGATWTYLVMLVASISALLVSFILSGEALELARHPNAKLECDVNALVSCSTVAQSWQAEIVHFGGLSFPNAFFGIAAESIFITIAVLGLARARTPRWFTIATWWGGLAAFLYAYWLFTQSMFVINALCPWCLCLMFATTIQFMALSHATVSVHRIPSSDRFGTLASSLASYYRLHFDLMIDVLWIVAVAALILIDKGAAIF</sequence>
<evidence type="ECO:0000313" key="14">
    <source>
        <dbReference type="Proteomes" id="UP000216451"/>
    </source>
</evidence>
<evidence type="ECO:0000313" key="13">
    <source>
        <dbReference type="EMBL" id="OZG65583.1"/>
    </source>
</evidence>
<evidence type="ECO:0000256" key="3">
    <source>
        <dbReference type="ARBA" id="ARBA00022692"/>
    </source>
</evidence>
<feature type="transmembrane region" description="Helical" evidence="11">
    <location>
        <begin position="146"/>
        <end position="166"/>
    </location>
</feature>
<evidence type="ECO:0000256" key="2">
    <source>
        <dbReference type="ARBA" id="ARBA00006214"/>
    </source>
</evidence>
<dbReference type="GO" id="GO:0016020">
    <property type="term" value="C:membrane"/>
    <property type="evidence" value="ECO:0007669"/>
    <property type="project" value="UniProtKB-SubCell"/>
</dbReference>
<feature type="transmembrane region" description="Helical" evidence="11">
    <location>
        <begin position="223"/>
        <end position="243"/>
    </location>
</feature>
<dbReference type="Pfam" id="PF07884">
    <property type="entry name" value="VKOR"/>
    <property type="match status" value="1"/>
</dbReference>
<evidence type="ECO:0000256" key="1">
    <source>
        <dbReference type="ARBA" id="ARBA00004141"/>
    </source>
</evidence>
<feature type="region of interest" description="Disordered" evidence="10">
    <location>
        <begin position="1"/>
        <end position="40"/>
    </location>
</feature>
<feature type="transmembrane region" description="Helical" evidence="11">
    <location>
        <begin position="172"/>
        <end position="194"/>
    </location>
</feature>
<reference evidence="13 14" key="1">
    <citation type="journal article" date="2017" name="BMC Genomics">
        <title>Comparative genomic and phylogenomic analyses of the Bifidobacteriaceae family.</title>
        <authorList>
            <person name="Lugli G.A."/>
            <person name="Milani C."/>
            <person name="Turroni F."/>
            <person name="Duranti S."/>
            <person name="Mancabelli L."/>
            <person name="Mangifesta M."/>
            <person name="Ferrario C."/>
            <person name="Modesto M."/>
            <person name="Mattarelli P."/>
            <person name="Jiri K."/>
            <person name="van Sinderen D."/>
            <person name="Ventura M."/>
        </authorList>
    </citation>
    <scope>NUCLEOTIDE SEQUENCE [LARGE SCALE GENOMIC DNA]</scope>
    <source>
        <strain evidence="13 14">LMG 28769</strain>
    </source>
</reference>
<keyword evidence="4" id="KW-0874">Quinone</keyword>
<evidence type="ECO:0000256" key="10">
    <source>
        <dbReference type="SAM" id="MobiDB-lite"/>
    </source>
</evidence>
<evidence type="ECO:0000256" key="5">
    <source>
        <dbReference type="ARBA" id="ARBA00022989"/>
    </source>
</evidence>
<dbReference type="RefSeq" id="WP_094694836.1">
    <property type="nucleotide sequence ID" value="NZ_JBDNSG010000017.1"/>
</dbReference>
<keyword evidence="9" id="KW-0676">Redox-active center</keyword>
<keyword evidence="8" id="KW-1015">Disulfide bond</keyword>
<dbReference type="OrthoDB" id="9783799at2"/>
<name>A0A261G328_9BIFI</name>
<proteinExistence type="inferred from homology"/>
<evidence type="ECO:0000256" key="8">
    <source>
        <dbReference type="ARBA" id="ARBA00023157"/>
    </source>
</evidence>
<feature type="transmembrane region" description="Helical" evidence="11">
    <location>
        <begin position="54"/>
        <end position="73"/>
    </location>
</feature>
<dbReference type="Gene3D" id="1.20.1440.130">
    <property type="entry name" value="VKOR domain"/>
    <property type="match status" value="1"/>
</dbReference>
<comment type="subcellular location">
    <subcellularLocation>
        <location evidence="1">Membrane</location>
        <topology evidence="1">Multi-pass membrane protein</topology>
    </subcellularLocation>
</comment>
<evidence type="ECO:0000256" key="7">
    <source>
        <dbReference type="ARBA" id="ARBA00023136"/>
    </source>
</evidence>
<feature type="compositionally biased region" description="Polar residues" evidence="10">
    <location>
        <begin position="1"/>
        <end position="39"/>
    </location>
</feature>
<gene>
    <name evidence="13" type="ORF">BAQU_1766</name>
</gene>
<evidence type="ECO:0000256" key="9">
    <source>
        <dbReference type="ARBA" id="ARBA00023284"/>
    </source>
</evidence>
<keyword evidence="6" id="KW-0560">Oxidoreductase</keyword>